<feature type="transmembrane region" description="Helical" evidence="1">
    <location>
        <begin position="54"/>
        <end position="74"/>
    </location>
</feature>
<keyword evidence="1" id="KW-1133">Transmembrane helix</keyword>
<feature type="transmembrane region" description="Helical" evidence="1">
    <location>
        <begin position="80"/>
        <end position="102"/>
    </location>
</feature>
<name>A0ABW5BYK9_9BACI</name>
<dbReference type="EMBL" id="JBHUIK010000002">
    <property type="protein sequence ID" value="MFD2213926.1"/>
    <property type="molecule type" value="Genomic_DNA"/>
</dbReference>
<evidence type="ECO:0008006" key="4">
    <source>
        <dbReference type="Google" id="ProtNLM"/>
    </source>
</evidence>
<reference evidence="3" key="1">
    <citation type="journal article" date="2019" name="Int. J. Syst. Evol. Microbiol.">
        <title>The Global Catalogue of Microorganisms (GCM) 10K type strain sequencing project: providing services to taxonomists for standard genome sequencing and annotation.</title>
        <authorList>
            <consortium name="The Broad Institute Genomics Platform"/>
            <consortium name="The Broad Institute Genome Sequencing Center for Infectious Disease"/>
            <person name="Wu L."/>
            <person name="Ma J."/>
        </authorList>
    </citation>
    <scope>NUCLEOTIDE SEQUENCE [LARGE SCALE GENOMIC DNA]</scope>
    <source>
        <strain evidence="3">CGMCC 1.15474</strain>
    </source>
</reference>
<organism evidence="2 3">
    <name type="scientific">Metabacillus endolithicus</name>
    <dbReference type="NCBI Taxonomy" id="1535204"/>
    <lineage>
        <taxon>Bacteria</taxon>
        <taxon>Bacillati</taxon>
        <taxon>Bacillota</taxon>
        <taxon>Bacilli</taxon>
        <taxon>Bacillales</taxon>
        <taxon>Bacillaceae</taxon>
        <taxon>Metabacillus</taxon>
    </lineage>
</organism>
<dbReference type="RefSeq" id="WP_379051308.1">
    <property type="nucleotide sequence ID" value="NZ_JBHUIK010000002.1"/>
</dbReference>
<evidence type="ECO:0000256" key="1">
    <source>
        <dbReference type="SAM" id="Phobius"/>
    </source>
</evidence>
<feature type="transmembrane region" description="Helical" evidence="1">
    <location>
        <begin position="109"/>
        <end position="130"/>
    </location>
</feature>
<proteinExistence type="predicted"/>
<keyword evidence="1" id="KW-0812">Transmembrane</keyword>
<feature type="transmembrane region" description="Helical" evidence="1">
    <location>
        <begin position="159"/>
        <end position="177"/>
    </location>
</feature>
<protein>
    <recommendedName>
        <fullName evidence="4">DUF4401 domain-containing protein</fullName>
    </recommendedName>
</protein>
<feature type="transmembrane region" description="Helical" evidence="1">
    <location>
        <begin position="136"/>
        <end position="152"/>
    </location>
</feature>
<comment type="caution">
    <text evidence="2">The sequence shown here is derived from an EMBL/GenBank/DDBJ whole genome shotgun (WGS) entry which is preliminary data.</text>
</comment>
<evidence type="ECO:0000313" key="3">
    <source>
        <dbReference type="Proteomes" id="UP001597318"/>
    </source>
</evidence>
<sequence length="178" mass="20096">MNREKKDIIVNEIKYWKESKLLPDTYCNFLLALYTEGSHDEKGQPVEKTKRPNVAFIGIGILSFLLLCTLLVTYFTELSFVLQTVTAGIFVLASGLVTAYVIRKKAAFQIPLVITFVQLFVSSITIVDFAVKGTELWVVLTVVCNCMLWVVIGKLFRIYYLLVSGIIALFIVILSIIF</sequence>
<keyword evidence="3" id="KW-1185">Reference proteome</keyword>
<keyword evidence="1" id="KW-0472">Membrane</keyword>
<dbReference type="Proteomes" id="UP001597318">
    <property type="component" value="Unassembled WGS sequence"/>
</dbReference>
<gene>
    <name evidence="2" type="ORF">ACFSKK_09570</name>
</gene>
<accession>A0ABW5BYK9</accession>
<evidence type="ECO:0000313" key="2">
    <source>
        <dbReference type="EMBL" id="MFD2213926.1"/>
    </source>
</evidence>